<dbReference type="Pfam" id="PF00933">
    <property type="entry name" value="Glyco_hydro_3"/>
    <property type="match status" value="1"/>
</dbReference>
<dbReference type="InterPro" id="IPR017853">
    <property type="entry name" value="GH"/>
</dbReference>
<dbReference type="EC" id="3.2.1.21" evidence="4"/>
<proteinExistence type="inferred from homology"/>
<dbReference type="SUPFAM" id="SSF51445">
    <property type="entry name" value="(Trans)glycosidases"/>
    <property type="match status" value="1"/>
</dbReference>
<dbReference type="InterPro" id="IPR036962">
    <property type="entry name" value="Glyco_hydro_3_N_sf"/>
</dbReference>
<evidence type="ECO:0000256" key="4">
    <source>
        <dbReference type="ARBA" id="ARBA00012744"/>
    </source>
</evidence>
<evidence type="ECO:0000256" key="2">
    <source>
        <dbReference type="ARBA" id="ARBA00004987"/>
    </source>
</evidence>
<evidence type="ECO:0000256" key="5">
    <source>
        <dbReference type="ARBA" id="ARBA00022801"/>
    </source>
</evidence>
<reference evidence="10" key="1">
    <citation type="submission" date="2020-05" db="EMBL/GenBank/DDBJ databases">
        <title>Phylogenomic resolution of chytrid fungi.</title>
        <authorList>
            <person name="Stajich J.E."/>
            <person name="Amses K."/>
            <person name="Simmons R."/>
            <person name="Seto K."/>
            <person name="Myers J."/>
            <person name="Bonds A."/>
            <person name="Quandt C.A."/>
            <person name="Barry K."/>
            <person name="Liu P."/>
            <person name="Grigoriev I."/>
            <person name="Longcore J.E."/>
            <person name="James T.Y."/>
        </authorList>
    </citation>
    <scope>NUCLEOTIDE SEQUENCE</scope>
    <source>
        <strain evidence="10">JEL0513</strain>
    </source>
</reference>
<keyword evidence="8" id="KW-0624">Polysaccharide degradation</keyword>
<comment type="catalytic activity">
    <reaction evidence="1">
        <text>Hydrolysis of terminal, non-reducing beta-D-glucosyl residues with release of beta-D-glucose.</text>
        <dbReference type="EC" id="3.2.1.21"/>
    </reaction>
</comment>
<gene>
    <name evidence="10" type="ORF">HK100_012867</name>
</gene>
<dbReference type="PANTHER" id="PTHR42715">
    <property type="entry name" value="BETA-GLUCOSIDASE"/>
    <property type="match status" value="1"/>
</dbReference>
<sequence length="300" mass="33054">MKPSRHEEKTRVIRVQYRSFTGILKQAEFAGKFLVAMVVFAVAGNLFVDWQNQSQSRSESHSGVERRWQHARIRADSAVKLMTRAQKEDTVFGTGWRGGPCTGHILPQPHVGLKTGLCLQDSPMGIRFADNVSAFPSGLNVATSFDKHLMRTYGEKLGAEFRAVGAHIALGPMTNLMRAHAAGRNWEGPGGDPYLAAVSASHIATGIQSQGVISTVKHFIANEQEHFRSDSSSNLDKRTLMEVYMAPFEACVRAGVAAVMCSYNRLNQVYTCANDDLVNNILKGPDIDFQGFVLTDWDAH</sequence>
<evidence type="ECO:0000256" key="1">
    <source>
        <dbReference type="ARBA" id="ARBA00000448"/>
    </source>
</evidence>
<protein>
    <recommendedName>
        <fullName evidence="4">beta-glucosidase</fullName>
        <ecNumber evidence="4">3.2.1.21</ecNumber>
    </recommendedName>
</protein>
<evidence type="ECO:0000313" key="10">
    <source>
        <dbReference type="EMBL" id="KAJ3120269.1"/>
    </source>
</evidence>
<dbReference type="EMBL" id="JADGJH010000979">
    <property type="protein sequence ID" value="KAJ3120269.1"/>
    <property type="molecule type" value="Genomic_DNA"/>
</dbReference>
<evidence type="ECO:0000259" key="9">
    <source>
        <dbReference type="Pfam" id="PF00933"/>
    </source>
</evidence>
<accession>A0AAD5SZ35</accession>
<comment type="caution">
    <text evidence="10">The sequence shown here is derived from an EMBL/GenBank/DDBJ whole genome shotgun (WGS) entry which is preliminary data.</text>
</comment>
<evidence type="ECO:0000313" key="11">
    <source>
        <dbReference type="Proteomes" id="UP001211907"/>
    </source>
</evidence>
<comment type="similarity">
    <text evidence="3">Belongs to the glycosyl hydrolase 3 family.</text>
</comment>
<name>A0AAD5SZ35_9FUNG</name>
<evidence type="ECO:0000256" key="7">
    <source>
        <dbReference type="ARBA" id="ARBA00023277"/>
    </source>
</evidence>
<keyword evidence="5" id="KW-0378">Hydrolase</keyword>
<organism evidence="10 11">
    <name type="scientific">Physocladia obscura</name>
    <dbReference type="NCBI Taxonomy" id="109957"/>
    <lineage>
        <taxon>Eukaryota</taxon>
        <taxon>Fungi</taxon>
        <taxon>Fungi incertae sedis</taxon>
        <taxon>Chytridiomycota</taxon>
        <taxon>Chytridiomycota incertae sedis</taxon>
        <taxon>Chytridiomycetes</taxon>
        <taxon>Chytridiales</taxon>
        <taxon>Chytriomycetaceae</taxon>
        <taxon>Physocladia</taxon>
    </lineage>
</organism>
<dbReference type="PANTHER" id="PTHR42715:SF2">
    <property type="entry name" value="BETA-GLUCOSIDASE F-RELATED"/>
    <property type="match status" value="1"/>
</dbReference>
<keyword evidence="11" id="KW-1185">Reference proteome</keyword>
<evidence type="ECO:0000256" key="8">
    <source>
        <dbReference type="ARBA" id="ARBA00023326"/>
    </source>
</evidence>
<dbReference type="InterPro" id="IPR001764">
    <property type="entry name" value="Glyco_hydro_3_N"/>
</dbReference>
<feature type="domain" description="Glycoside hydrolase family 3 N-terminal" evidence="9">
    <location>
        <begin position="127"/>
        <end position="297"/>
    </location>
</feature>
<keyword evidence="6" id="KW-0136">Cellulose degradation</keyword>
<evidence type="ECO:0000256" key="6">
    <source>
        <dbReference type="ARBA" id="ARBA00023001"/>
    </source>
</evidence>
<dbReference type="GO" id="GO:0030245">
    <property type="term" value="P:cellulose catabolic process"/>
    <property type="evidence" value="ECO:0007669"/>
    <property type="project" value="UniProtKB-KW"/>
</dbReference>
<evidence type="ECO:0000256" key="3">
    <source>
        <dbReference type="ARBA" id="ARBA00005336"/>
    </source>
</evidence>
<dbReference type="Gene3D" id="3.20.20.300">
    <property type="entry name" value="Glycoside hydrolase, family 3, N-terminal domain"/>
    <property type="match status" value="1"/>
</dbReference>
<dbReference type="Proteomes" id="UP001211907">
    <property type="component" value="Unassembled WGS sequence"/>
</dbReference>
<dbReference type="AlphaFoldDB" id="A0AAD5SZ35"/>
<dbReference type="InterPro" id="IPR050288">
    <property type="entry name" value="Cellulose_deg_GH3"/>
</dbReference>
<comment type="pathway">
    <text evidence="2">Glycan metabolism; cellulose degradation.</text>
</comment>
<dbReference type="PRINTS" id="PR00133">
    <property type="entry name" value="GLHYDRLASE3"/>
</dbReference>
<dbReference type="GO" id="GO:0008422">
    <property type="term" value="F:beta-glucosidase activity"/>
    <property type="evidence" value="ECO:0007669"/>
    <property type="project" value="UniProtKB-EC"/>
</dbReference>
<keyword evidence="7" id="KW-0119">Carbohydrate metabolism</keyword>